<dbReference type="AlphaFoldDB" id="A0A3E2HKJ5"/>
<sequence length="869" mass="95765">MASPTPMGSNHFTSLSKRPPSRQTLRQAPSRPTFARADPAPTTSHARHFSLNDSSDDEEIPMPMKFSALTKALLNDDPSIMEHSLALEKRNSPEPVERYQNYSRTDSAKISDTADHDQVSPKTRNNSPAPRRVVRLSASRLSGTPLSSNLGRAGSSSRSFQRQTEPEAPASGSPKDLNTPAPVPRTVRIPVTSSSNHGLSGSSGRLSSKTNSGSRHEDEAHLSEEYPATVARSQVAASQGSVSRYGTSALGRTRYGEEVGLQSSMRVKRVGKVAGSFLSGPARRGRRRMEDDEQSPADEQGDGLDAAGSNQELQSQSQSQESNLAESQSQDEPSSQESHSNRPYSFSSNYRDFAAAGSPVSSKEIINSMLRSRSPPPPTLAARSVENSADEAPPDEAPYGDSQRPAKPVFKLPAPRPDLPSKHDQENEAPPTFKRNKQAPLMSLDKIENPPARPTSIDMGALRVTVSPERRALASRSQNTPRRPAPPPPKMSVLEAATSTAGAAAASHATSKRNRLKVNGKYFTRLDCIGRGGSSKVFRVMAENSKIFALKRVSLEDADEMAVRGFKGEIDLLKKLESVERVIRLYDYEMNEEKGTLNVLMEMGELDMNKILELRLKSENAKFDPSFVRHYWKEMLECLQAVHAHDIVHSDLKPHNFVLVQGRLKLIDFGIANAIKTDETVNVHRETQVGTPNYMSPESLIDSNAKPDSRGRISNEPRLMKLGKPSDIWSLGCILYQMVYGRAPFAHIQNQMQRCQAIINFNYAIEYPSVGVGNVPVPGSLIRTLKKCLTRDQHQRPSATELLDPRDAFLNPVEYSEDCFPMTEELLGRILQSVAAKCKDRTPSDIELLSLWPAGYFNSLRKNLREGRG</sequence>
<dbReference type="GO" id="GO:0098813">
    <property type="term" value="P:nuclear chromosome segregation"/>
    <property type="evidence" value="ECO:0007669"/>
    <property type="project" value="UniProtKB-ARBA"/>
</dbReference>
<dbReference type="InterPro" id="IPR011009">
    <property type="entry name" value="Kinase-like_dom_sf"/>
</dbReference>
<evidence type="ECO:0000313" key="10">
    <source>
        <dbReference type="Proteomes" id="UP000258309"/>
    </source>
</evidence>
<feature type="compositionally biased region" description="Basic and acidic residues" evidence="7">
    <location>
        <begin position="106"/>
        <end position="119"/>
    </location>
</feature>
<feature type="non-terminal residue" evidence="9">
    <location>
        <position position="869"/>
    </location>
</feature>
<dbReference type="GO" id="GO:0007094">
    <property type="term" value="P:mitotic spindle assembly checkpoint signaling"/>
    <property type="evidence" value="ECO:0007669"/>
    <property type="project" value="TreeGrafter"/>
</dbReference>
<evidence type="ECO:0000256" key="5">
    <source>
        <dbReference type="ARBA" id="ARBA00022840"/>
    </source>
</evidence>
<feature type="compositionally biased region" description="Low complexity" evidence="7">
    <location>
        <begin position="192"/>
        <end position="213"/>
    </location>
</feature>
<dbReference type="OrthoDB" id="20524at2759"/>
<evidence type="ECO:0000313" key="9">
    <source>
        <dbReference type="EMBL" id="RFU33571.1"/>
    </source>
</evidence>
<feature type="region of interest" description="Disordered" evidence="7">
    <location>
        <begin position="366"/>
        <end position="492"/>
    </location>
</feature>
<feature type="compositionally biased region" description="Polar residues" evidence="7">
    <location>
        <begin position="144"/>
        <end position="163"/>
    </location>
</feature>
<dbReference type="SUPFAM" id="SSF56112">
    <property type="entry name" value="Protein kinase-like (PK-like)"/>
    <property type="match status" value="1"/>
</dbReference>
<dbReference type="PROSITE" id="PS00107">
    <property type="entry name" value="PROTEIN_KINASE_ATP"/>
    <property type="match status" value="1"/>
</dbReference>
<evidence type="ECO:0000256" key="6">
    <source>
        <dbReference type="PROSITE-ProRule" id="PRU10141"/>
    </source>
</evidence>
<feature type="compositionally biased region" description="Basic and acidic residues" evidence="7">
    <location>
        <begin position="705"/>
        <end position="716"/>
    </location>
</feature>
<dbReference type="GO" id="GO:0033316">
    <property type="term" value="P:meiotic spindle assembly checkpoint signaling"/>
    <property type="evidence" value="ECO:0007669"/>
    <property type="project" value="TreeGrafter"/>
</dbReference>
<keyword evidence="3 6" id="KW-0547">Nucleotide-binding</keyword>
<dbReference type="InterPro" id="IPR017441">
    <property type="entry name" value="Protein_kinase_ATP_BS"/>
</dbReference>
<dbReference type="InterPro" id="IPR008271">
    <property type="entry name" value="Ser/Thr_kinase_AS"/>
</dbReference>
<dbReference type="GO" id="GO:0004712">
    <property type="term" value="F:protein serine/threonine/tyrosine kinase activity"/>
    <property type="evidence" value="ECO:0007669"/>
    <property type="project" value="TreeGrafter"/>
</dbReference>
<dbReference type="Gene3D" id="1.10.510.10">
    <property type="entry name" value="Transferase(Phosphotransferase) domain 1"/>
    <property type="match status" value="1"/>
</dbReference>
<dbReference type="Proteomes" id="UP000258309">
    <property type="component" value="Unassembled WGS sequence"/>
</dbReference>
<feature type="region of interest" description="Disordered" evidence="7">
    <location>
        <begin position="84"/>
        <end position="350"/>
    </location>
</feature>
<dbReference type="STRING" id="5539.A0A3E2HKJ5"/>
<comment type="caution">
    <text evidence="9">The sequence shown here is derived from an EMBL/GenBank/DDBJ whole genome shotgun (WGS) entry which is preliminary data.</text>
</comment>
<feature type="compositionally biased region" description="Polar residues" evidence="7">
    <location>
        <begin position="1"/>
        <end position="27"/>
    </location>
</feature>
<dbReference type="GO" id="GO:0034501">
    <property type="term" value="P:protein localization to kinetochore"/>
    <property type="evidence" value="ECO:0007669"/>
    <property type="project" value="TreeGrafter"/>
</dbReference>
<dbReference type="PROSITE" id="PS00108">
    <property type="entry name" value="PROTEIN_KINASE_ST"/>
    <property type="match status" value="1"/>
</dbReference>
<evidence type="ECO:0000256" key="1">
    <source>
        <dbReference type="ARBA" id="ARBA00022527"/>
    </source>
</evidence>
<dbReference type="Pfam" id="PF00069">
    <property type="entry name" value="Pkinase"/>
    <property type="match status" value="1"/>
</dbReference>
<feature type="non-terminal residue" evidence="9">
    <location>
        <position position="1"/>
    </location>
</feature>
<feature type="compositionally biased region" description="Basic and acidic residues" evidence="7">
    <location>
        <begin position="85"/>
        <end position="97"/>
    </location>
</feature>
<keyword evidence="1" id="KW-0723">Serine/threonine-protein kinase</keyword>
<dbReference type="GO" id="GO:0005634">
    <property type="term" value="C:nucleus"/>
    <property type="evidence" value="ECO:0007669"/>
    <property type="project" value="TreeGrafter"/>
</dbReference>
<name>A0A3E2HKJ5_SCYLI</name>
<evidence type="ECO:0000259" key="8">
    <source>
        <dbReference type="PROSITE" id="PS50011"/>
    </source>
</evidence>
<dbReference type="CDD" id="cd14131">
    <property type="entry name" value="PKc_Mps1"/>
    <property type="match status" value="1"/>
</dbReference>
<keyword evidence="5 6" id="KW-0067">ATP-binding</keyword>
<dbReference type="OMA" id="QMARCQA"/>
<gene>
    <name evidence="9" type="ORF">B7463_g2738</name>
</gene>
<dbReference type="PANTHER" id="PTHR22974">
    <property type="entry name" value="MIXED LINEAGE PROTEIN KINASE"/>
    <property type="match status" value="1"/>
</dbReference>
<dbReference type="GO" id="GO:0005524">
    <property type="term" value="F:ATP binding"/>
    <property type="evidence" value="ECO:0007669"/>
    <property type="project" value="UniProtKB-UniRule"/>
</dbReference>
<feature type="region of interest" description="Disordered" evidence="7">
    <location>
        <begin position="692"/>
        <end position="716"/>
    </location>
</feature>
<evidence type="ECO:0000256" key="4">
    <source>
        <dbReference type="ARBA" id="ARBA00022777"/>
    </source>
</evidence>
<reference evidence="9 10" key="1">
    <citation type="submission" date="2018-05" db="EMBL/GenBank/DDBJ databases">
        <title>Draft genome sequence of Scytalidium lignicola DSM 105466, a ubiquitous saprotrophic fungus.</title>
        <authorList>
            <person name="Buettner E."/>
            <person name="Gebauer A.M."/>
            <person name="Hofrichter M."/>
            <person name="Liers C."/>
            <person name="Kellner H."/>
        </authorList>
    </citation>
    <scope>NUCLEOTIDE SEQUENCE [LARGE SCALE GENOMIC DNA]</scope>
    <source>
        <strain evidence="9 10">DSM 105466</strain>
    </source>
</reference>
<dbReference type="EMBL" id="NCSJ02000033">
    <property type="protein sequence ID" value="RFU33571.1"/>
    <property type="molecule type" value="Genomic_DNA"/>
</dbReference>
<dbReference type="GO" id="GO:0004674">
    <property type="term" value="F:protein serine/threonine kinase activity"/>
    <property type="evidence" value="ECO:0007669"/>
    <property type="project" value="UniProtKB-KW"/>
</dbReference>
<dbReference type="SMART" id="SM00220">
    <property type="entry name" value="S_TKc"/>
    <property type="match status" value="1"/>
</dbReference>
<feature type="compositionally biased region" description="Polar residues" evidence="7">
    <location>
        <begin position="231"/>
        <end position="246"/>
    </location>
</feature>
<dbReference type="Gene3D" id="3.30.200.20">
    <property type="entry name" value="Phosphorylase Kinase, domain 1"/>
    <property type="match status" value="1"/>
</dbReference>
<protein>
    <recommendedName>
        <fullName evidence="8">Protein kinase domain-containing protein</fullName>
    </recommendedName>
</protein>
<evidence type="ECO:0000256" key="2">
    <source>
        <dbReference type="ARBA" id="ARBA00022679"/>
    </source>
</evidence>
<dbReference type="InterPro" id="IPR027084">
    <property type="entry name" value="Mps1_cat"/>
</dbReference>
<dbReference type="GO" id="GO:0000776">
    <property type="term" value="C:kinetochore"/>
    <property type="evidence" value="ECO:0007669"/>
    <property type="project" value="TreeGrafter"/>
</dbReference>
<feature type="compositionally biased region" description="Low complexity" evidence="7">
    <location>
        <begin position="309"/>
        <end position="338"/>
    </location>
</feature>
<proteinExistence type="predicted"/>
<dbReference type="InterPro" id="IPR000719">
    <property type="entry name" value="Prot_kinase_dom"/>
</dbReference>
<keyword evidence="4" id="KW-0418">Kinase</keyword>
<feature type="domain" description="Protein kinase" evidence="8">
    <location>
        <begin position="523"/>
        <end position="810"/>
    </location>
</feature>
<accession>A0A3E2HKJ5</accession>
<feature type="compositionally biased region" description="Basic and acidic residues" evidence="7">
    <location>
        <begin position="214"/>
        <end position="224"/>
    </location>
</feature>
<organism evidence="9 10">
    <name type="scientific">Scytalidium lignicola</name>
    <name type="common">Hyphomycete</name>
    <dbReference type="NCBI Taxonomy" id="5539"/>
    <lineage>
        <taxon>Eukaryota</taxon>
        <taxon>Fungi</taxon>
        <taxon>Dikarya</taxon>
        <taxon>Ascomycota</taxon>
        <taxon>Pezizomycotina</taxon>
        <taxon>Leotiomycetes</taxon>
        <taxon>Leotiomycetes incertae sedis</taxon>
        <taxon>Scytalidium</taxon>
    </lineage>
</organism>
<evidence type="ECO:0000256" key="7">
    <source>
        <dbReference type="SAM" id="MobiDB-lite"/>
    </source>
</evidence>
<dbReference type="PROSITE" id="PS50011">
    <property type="entry name" value="PROTEIN_KINASE_DOM"/>
    <property type="match status" value="1"/>
</dbReference>
<keyword evidence="2" id="KW-0808">Transferase</keyword>
<feature type="binding site" evidence="6">
    <location>
        <position position="551"/>
    </location>
    <ligand>
        <name>ATP</name>
        <dbReference type="ChEBI" id="CHEBI:30616"/>
    </ligand>
</feature>
<dbReference type="PANTHER" id="PTHR22974:SF21">
    <property type="entry name" value="DUAL SPECIFICITY PROTEIN KINASE TTK"/>
    <property type="match status" value="1"/>
</dbReference>
<keyword evidence="10" id="KW-1185">Reference proteome</keyword>
<dbReference type="FunFam" id="1.10.510.10:FF:000377">
    <property type="entry name" value="Checkpoint protein kinase"/>
    <property type="match status" value="1"/>
</dbReference>
<feature type="compositionally biased region" description="Acidic residues" evidence="7">
    <location>
        <begin position="291"/>
        <end position="302"/>
    </location>
</feature>
<evidence type="ECO:0000256" key="3">
    <source>
        <dbReference type="ARBA" id="ARBA00022741"/>
    </source>
</evidence>
<feature type="region of interest" description="Disordered" evidence="7">
    <location>
        <begin position="1"/>
        <end position="63"/>
    </location>
</feature>
<dbReference type="FunFam" id="3.30.200.20:FF:000131">
    <property type="entry name" value="Dual specificity protein kinase TTK"/>
    <property type="match status" value="1"/>
</dbReference>
<feature type="compositionally biased region" description="Polar residues" evidence="7">
    <location>
        <begin position="341"/>
        <end position="350"/>
    </location>
</feature>